<dbReference type="GO" id="GO:0005524">
    <property type="term" value="F:ATP binding"/>
    <property type="evidence" value="ECO:0007669"/>
    <property type="project" value="UniProtKB-KW"/>
</dbReference>
<dbReference type="InterPro" id="IPR003593">
    <property type="entry name" value="AAA+_ATPase"/>
</dbReference>
<proteinExistence type="inferred from homology"/>
<dbReference type="Proteomes" id="UP000035763">
    <property type="component" value="Unassembled WGS sequence"/>
</dbReference>
<evidence type="ECO:0000259" key="6">
    <source>
        <dbReference type="PROSITE" id="PS50893"/>
    </source>
</evidence>
<dbReference type="PANTHER" id="PTHR42734:SF5">
    <property type="entry name" value="IRON TRANSPORT SYSTEM ATP-BINDING PROTEIN HI_0361-RELATED"/>
    <property type="match status" value="1"/>
</dbReference>
<dbReference type="EMBL" id="CAJA01000051">
    <property type="protein sequence ID" value="CCH72201.1"/>
    <property type="molecule type" value="Genomic_DNA"/>
</dbReference>
<gene>
    <name evidence="7" type="ORF">BN11_1440005</name>
</gene>
<dbReference type="PROSITE" id="PS50893">
    <property type="entry name" value="ABC_TRANSPORTER_2"/>
    <property type="match status" value="1"/>
</dbReference>
<dbReference type="InterPro" id="IPR003439">
    <property type="entry name" value="ABC_transporter-like_ATP-bd"/>
</dbReference>
<evidence type="ECO:0000256" key="1">
    <source>
        <dbReference type="ARBA" id="ARBA00005417"/>
    </source>
</evidence>
<dbReference type="Gene3D" id="3.40.50.300">
    <property type="entry name" value="P-loop containing nucleotide triphosphate hydrolases"/>
    <property type="match status" value="1"/>
</dbReference>
<dbReference type="InterPro" id="IPR027417">
    <property type="entry name" value="P-loop_NTPase"/>
</dbReference>
<dbReference type="PANTHER" id="PTHR42734">
    <property type="entry name" value="METAL TRANSPORT SYSTEM ATP-BINDING PROTEIN TM_0124-RELATED"/>
    <property type="match status" value="1"/>
</dbReference>
<comment type="similarity">
    <text evidence="1">Belongs to the ABC transporter superfamily.</text>
</comment>
<dbReference type="PROSITE" id="PS00211">
    <property type="entry name" value="ABC_TRANSPORTER_1"/>
    <property type="match status" value="1"/>
</dbReference>
<dbReference type="RefSeq" id="WP_048697377.1">
    <property type="nucleotide sequence ID" value="NZ_HG764815.1"/>
</dbReference>
<protein>
    <submittedName>
        <fullName evidence="7">ABC transporter related protein</fullName>
    </submittedName>
</protein>
<evidence type="ECO:0000256" key="4">
    <source>
        <dbReference type="ARBA" id="ARBA00022840"/>
    </source>
</evidence>
<evidence type="ECO:0000256" key="2">
    <source>
        <dbReference type="ARBA" id="ARBA00022448"/>
    </source>
</evidence>
<comment type="caution">
    <text evidence="7">The sequence shown here is derived from an EMBL/GenBank/DDBJ whole genome shotgun (WGS) entry which is preliminary data.</text>
</comment>
<name>W6JUH6_9MICO</name>
<reference evidence="7 8" key="1">
    <citation type="journal article" date="2013" name="ISME J.">
        <title>A metabolic model for members of the genus Tetrasphaera involved in enhanced biological phosphorus removal.</title>
        <authorList>
            <person name="Kristiansen R."/>
            <person name="Nguyen H.T.T."/>
            <person name="Saunders A.M."/>
            <person name="Nielsen J.L."/>
            <person name="Wimmer R."/>
            <person name="Le V.Q."/>
            <person name="McIlroy S.J."/>
            <person name="Petrovski S."/>
            <person name="Seviour R.J."/>
            <person name="Calteau A."/>
            <person name="Nielsen K.L."/>
            <person name="Nielsen P.H."/>
        </authorList>
    </citation>
    <scope>NUCLEOTIDE SEQUENCE [LARGE SCALE GENOMIC DNA]</scope>
    <source>
        <strain evidence="7 8">Ben110</strain>
    </source>
</reference>
<sequence length="266" mass="27740">MSPVIEVTDAAFGYAGQPVVSHVTFRLDPGEVVAVLGPNGSGKSTLIKGLVGLTEELGGTTTILGQPLAQAERGLVGYVPQRHTLGTSVRASVAEIVGTGRVAFMSMWRPWARNPARSRQAVARALDLVGLGDRADADVSALSGGQQRRVLIARALATSPEVLIMDEPTAGVDHGNQLVLAGVLERLKARGTTMLIVTHELDALATVVDRVVVIEDGRLTYDGPADSLPPGGTRGHHHDHDDEDTGESAGAPVIPTARIDLGGPRA</sequence>
<dbReference type="STRING" id="1193182.BN11_1440005"/>
<evidence type="ECO:0000313" key="7">
    <source>
        <dbReference type="EMBL" id="CCH72201.1"/>
    </source>
</evidence>
<keyword evidence="3" id="KW-0547">Nucleotide-binding</keyword>
<dbReference type="SMART" id="SM00382">
    <property type="entry name" value="AAA"/>
    <property type="match status" value="1"/>
</dbReference>
<dbReference type="SUPFAM" id="SSF52540">
    <property type="entry name" value="P-loop containing nucleoside triphosphate hydrolases"/>
    <property type="match status" value="1"/>
</dbReference>
<evidence type="ECO:0000256" key="5">
    <source>
        <dbReference type="SAM" id="MobiDB-lite"/>
    </source>
</evidence>
<dbReference type="AlphaFoldDB" id="W6JUH6"/>
<accession>W6JUH6</accession>
<dbReference type="InterPro" id="IPR017871">
    <property type="entry name" value="ABC_transporter-like_CS"/>
</dbReference>
<keyword evidence="2" id="KW-0813">Transport</keyword>
<evidence type="ECO:0000313" key="8">
    <source>
        <dbReference type="Proteomes" id="UP000035763"/>
    </source>
</evidence>
<organism evidence="7 8">
    <name type="scientific">Nostocoides australiense Ben110</name>
    <dbReference type="NCBI Taxonomy" id="1193182"/>
    <lineage>
        <taxon>Bacteria</taxon>
        <taxon>Bacillati</taxon>
        <taxon>Actinomycetota</taxon>
        <taxon>Actinomycetes</taxon>
        <taxon>Micrococcales</taxon>
        <taxon>Intrasporangiaceae</taxon>
        <taxon>Nostocoides</taxon>
    </lineage>
</organism>
<keyword evidence="8" id="KW-1185">Reference proteome</keyword>
<dbReference type="GO" id="GO:0016887">
    <property type="term" value="F:ATP hydrolysis activity"/>
    <property type="evidence" value="ECO:0007669"/>
    <property type="project" value="InterPro"/>
</dbReference>
<dbReference type="Pfam" id="PF00005">
    <property type="entry name" value="ABC_tran"/>
    <property type="match status" value="1"/>
</dbReference>
<dbReference type="InterPro" id="IPR050153">
    <property type="entry name" value="Metal_Ion_Import_ABC"/>
</dbReference>
<keyword evidence="4" id="KW-0067">ATP-binding</keyword>
<feature type="region of interest" description="Disordered" evidence="5">
    <location>
        <begin position="222"/>
        <end position="266"/>
    </location>
</feature>
<evidence type="ECO:0000256" key="3">
    <source>
        <dbReference type="ARBA" id="ARBA00022741"/>
    </source>
</evidence>
<dbReference type="OrthoDB" id="5296765at2"/>
<feature type="domain" description="ABC transporter" evidence="6">
    <location>
        <begin position="5"/>
        <end position="241"/>
    </location>
</feature>